<proteinExistence type="predicted"/>
<sequence length="93" mass="9883">MRKSNILIVAIDTFGLAAPTPAPEAGSAIRAADEKREALPAIAQPFPGHAEEEKKGANSGLTRAAGTEIYLASYQGSWRPTVRSGANWFHACF</sequence>
<dbReference type="AlphaFoldDB" id="A0AAE0K082"/>
<dbReference type="EMBL" id="JAULSW010000011">
    <property type="protein sequence ID" value="KAK3367611.1"/>
    <property type="molecule type" value="Genomic_DNA"/>
</dbReference>
<evidence type="ECO:0000313" key="1">
    <source>
        <dbReference type="EMBL" id="KAK3367611.1"/>
    </source>
</evidence>
<reference evidence="1" key="1">
    <citation type="journal article" date="2023" name="Mol. Phylogenet. Evol.">
        <title>Genome-scale phylogeny and comparative genomics of the fungal order Sordariales.</title>
        <authorList>
            <person name="Hensen N."/>
            <person name="Bonometti L."/>
            <person name="Westerberg I."/>
            <person name="Brannstrom I.O."/>
            <person name="Guillou S."/>
            <person name="Cros-Aarteil S."/>
            <person name="Calhoun S."/>
            <person name="Haridas S."/>
            <person name="Kuo A."/>
            <person name="Mondo S."/>
            <person name="Pangilinan J."/>
            <person name="Riley R."/>
            <person name="LaButti K."/>
            <person name="Andreopoulos B."/>
            <person name="Lipzen A."/>
            <person name="Chen C."/>
            <person name="Yan M."/>
            <person name="Daum C."/>
            <person name="Ng V."/>
            <person name="Clum A."/>
            <person name="Steindorff A."/>
            <person name="Ohm R.A."/>
            <person name="Martin F."/>
            <person name="Silar P."/>
            <person name="Natvig D.O."/>
            <person name="Lalanne C."/>
            <person name="Gautier V."/>
            <person name="Ament-Velasquez S.L."/>
            <person name="Kruys A."/>
            <person name="Hutchinson M.I."/>
            <person name="Powell A.J."/>
            <person name="Barry K."/>
            <person name="Miller A.N."/>
            <person name="Grigoriev I.V."/>
            <person name="Debuchy R."/>
            <person name="Gladieux P."/>
            <person name="Hiltunen Thoren M."/>
            <person name="Johannesson H."/>
        </authorList>
    </citation>
    <scope>NUCLEOTIDE SEQUENCE</scope>
    <source>
        <strain evidence="1">CBS 232.78</strain>
    </source>
</reference>
<organism evidence="1 2">
    <name type="scientific">Podospora didyma</name>
    <dbReference type="NCBI Taxonomy" id="330526"/>
    <lineage>
        <taxon>Eukaryota</taxon>
        <taxon>Fungi</taxon>
        <taxon>Dikarya</taxon>
        <taxon>Ascomycota</taxon>
        <taxon>Pezizomycotina</taxon>
        <taxon>Sordariomycetes</taxon>
        <taxon>Sordariomycetidae</taxon>
        <taxon>Sordariales</taxon>
        <taxon>Podosporaceae</taxon>
        <taxon>Podospora</taxon>
    </lineage>
</organism>
<protein>
    <submittedName>
        <fullName evidence="1">Uncharacterized protein</fullName>
    </submittedName>
</protein>
<name>A0AAE0K082_9PEZI</name>
<evidence type="ECO:0000313" key="2">
    <source>
        <dbReference type="Proteomes" id="UP001285441"/>
    </source>
</evidence>
<keyword evidence="2" id="KW-1185">Reference proteome</keyword>
<reference evidence="1" key="2">
    <citation type="submission" date="2023-06" db="EMBL/GenBank/DDBJ databases">
        <authorList>
            <consortium name="Lawrence Berkeley National Laboratory"/>
            <person name="Haridas S."/>
            <person name="Hensen N."/>
            <person name="Bonometti L."/>
            <person name="Westerberg I."/>
            <person name="Brannstrom I.O."/>
            <person name="Guillou S."/>
            <person name="Cros-Aarteil S."/>
            <person name="Calhoun S."/>
            <person name="Kuo A."/>
            <person name="Mondo S."/>
            <person name="Pangilinan J."/>
            <person name="Riley R."/>
            <person name="LaButti K."/>
            <person name="Andreopoulos B."/>
            <person name="Lipzen A."/>
            <person name="Chen C."/>
            <person name="Yanf M."/>
            <person name="Daum C."/>
            <person name="Ng V."/>
            <person name="Clum A."/>
            <person name="Steindorff A."/>
            <person name="Ohm R."/>
            <person name="Martin F."/>
            <person name="Silar P."/>
            <person name="Natvig D."/>
            <person name="Lalanne C."/>
            <person name="Gautier V."/>
            <person name="Ament-velasquez S.L."/>
            <person name="Kruys A."/>
            <person name="Hutchinson M.I."/>
            <person name="Powell A.J."/>
            <person name="Barry K."/>
            <person name="Miller A.N."/>
            <person name="Grigoriev I.V."/>
            <person name="Debuchy R."/>
            <person name="Gladieux P."/>
            <person name="Thoren M.H."/>
            <person name="Johannesson H."/>
        </authorList>
    </citation>
    <scope>NUCLEOTIDE SEQUENCE</scope>
    <source>
        <strain evidence="1">CBS 232.78</strain>
    </source>
</reference>
<dbReference type="Proteomes" id="UP001285441">
    <property type="component" value="Unassembled WGS sequence"/>
</dbReference>
<accession>A0AAE0K082</accession>
<comment type="caution">
    <text evidence="1">The sequence shown here is derived from an EMBL/GenBank/DDBJ whole genome shotgun (WGS) entry which is preliminary data.</text>
</comment>
<gene>
    <name evidence="1" type="ORF">B0H63DRAFT_84362</name>
</gene>